<dbReference type="Proteomes" id="UP000239649">
    <property type="component" value="Unassembled WGS sequence"/>
</dbReference>
<dbReference type="EMBL" id="LHPF02000032">
    <property type="protein sequence ID" value="PSC68886.1"/>
    <property type="molecule type" value="Genomic_DNA"/>
</dbReference>
<evidence type="ECO:0000313" key="1">
    <source>
        <dbReference type="EMBL" id="PSC68886.1"/>
    </source>
</evidence>
<name>A0A2P6V469_9CHLO</name>
<sequence>MSALTTTGANNWLLGRSGLRPAWQHRQPQRQPRVACAASWHGDEAVRRTPLSAGAVGRATAAEESAARVAAYTQLLDPLLCILALEPEAAASTQLLRALVAAPNPTGVAKRHAGELDDQLFSTIRNCYQMAMRIFRATPRSQDAALYDGLLLLDKAWSAAEEARSSAKEPEHCLLKRLLNAYTAKERAALLSPPEAATALVSQNGLFFQLLDAEAVRCARNESWGDSFLEKVKARRLAKLASIRSEAQQRAAAAAAGDV</sequence>
<comment type="caution">
    <text evidence="1">The sequence shown here is derived from an EMBL/GenBank/DDBJ whole genome shotgun (WGS) entry which is preliminary data.</text>
</comment>
<dbReference type="AlphaFoldDB" id="A0A2P6V469"/>
<proteinExistence type="predicted"/>
<accession>A0A2P6V469</accession>
<protein>
    <submittedName>
        <fullName evidence="1">PLP-dependent threonine dehydratase</fullName>
    </submittedName>
</protein>
<organism evidence="1 2">
    <name type="scientific">Micractinium conductrix</name>
    <dbReference type="NCBI Taxonomy" id="554055"/>
    <lineage>
        <taxon>Eukaryota</taxon>
        <taxon>Viridiplantae</taxon>
        <taxon>Chlorophyta</taxon>
        <taxon>core chlorophytes</taxon>
        <taxon>Trebouxiophyceae</taxon>
        <taxon>Chlorellales</taxon>
        <taxon>Chlorellaceae</taxon>
        <taxon>Chlorella clade</taxon>
        <taxon>Micractinium</taxon>
    </lineage>
</organism>
<reference evidence="1 2" key="1">
    <citation type="journal article" date="2018" name="Plant J.">
        <title>Genome sequences of Chlorella sorokiniana UTEX 1602 and Micractinium conductrix SAG 241.80: implications to maltose excretion by a green alga.</title>
        <authorList>
            <person name="Arriola M.B."/>
            <person name="Velmurugan N."/>
            <person name="Zhang Y."/>
            <person name="Plunkett M.H."/>
            <person name="Hondzo H."/>
            <person name="Barney B.M."/>
        </authorList>
    </citation>
    <scope>NUCLEOTIDE SEQUENCE [LARGE SCALE GENOMIC DNA]</scope>
    <source>
        <strain evidence="1 2">SAG 241.80</strain>
    </source>
</reference>
<evidence type="ECO:0000313" key="2">
    <source>
        <dbReference type="Proteomes" id="UP000239649"/>
    </source>
</evidence>
<gene>
    <name evidence="1" type="ORF">C2E20_7597</name>
</gene>
<keyword evidence="2" id="KW-1185">Reference proteome</keyword>